<dbReference type="Proteomes" id="UP000726737">
    <property type="component" value="Unassembled WGS sequence"/>
</dbReference>
<protein>
    <submittedName>
        <fullName evidence="1">Uncharacterized protein</fullName>
    </submittedName>
</protein>
<keyword evidence="2" id="KW-1185">Reference proteome</keyword>
<comment type="caution">
    <text evidence="1">The sequence shown here is derived from an EMBL/GenBank/DDBJ whole genome shotgun (WGS) entry which is preliminary data.</text>
</comment>
<gene>
    <name evidence="1" type="ORF">BG011_003710</name>
</gene>
<reference evidence="1" key="1">
    <citation type="journal article" date="2020" name="Fungal Divers.">
        <title>Resolving the Mortierellaceae phylogeny through synthesis of multi-gene phylogenetics and phylogenomics.</title>
        <authorList>
            <person name="Vandepol N."/>
            <person name="Liber J."/>
            <person name="Desiro A."/>
            <person name="Na H."/>
            <person name="Kennedy M."/>
            <person name="Barry K."/>
            <person name="Grigoriev I.V."/>
            <person name="Miller A.N."/>
            <person name="O'Donnell K."/>
            <person name="Stajich J.E."/>
            <person name="Bonito G."/>
        </authorList>
    </citation>
    <scope>NUCLEOTIDE SEQUENCE</scope>
    <source>
        <strain evidence="1">KOD948</strain>
    </source>
</reference>
<dbReference type="EMBL" id="JAAAJA010000243">
    <property type="protein sequence ID" value="KAG0257857.1"/>
    <property type="molecule type" value="Genomic_DNA"/>
</dbReference>
<sequence length="212" mass="23186">MNSQTAEMLKVLENLRHIGADHIALPSKEQEKLDREWEYFETVCDQIFFILDNTKYKLKRRQDILAQQLNPPAPQTESTPPEQIITESVLIIDTPAVNETITPAVQAETSSEAIPTIIAQSAISATSEPNDGSGLDLQMLTPPISFDDSMNPTAMSTAALLSASALAPQPDVSLLNDPDMNGENKLQDTMLDLGDISNLGDNLGDMDDMINF</sequence>
<accession>A0A9P6Q306</accession>
<dbReference type="OrthoDB" id="2423920at2759"/>
<dbReference type="AlphaFoldDB" id="A0A9P6Q306"/>
<evidence type="ECO:0000313" key="2">
    <source>
        <dbReference type="Proteomes" id="UP000726737"/>
    </source>
</evidence>
<organism evidence="1 2">
    <name type="scientific">Mortierella polycephala</name>
    <dbReference type="NCBI Taxonomy" id="41804"/>
    <lineage>
        <taxon>Eukaryota</taxon>
        <taxon>Fungi</taxon>
        <taxon>Fungi incertae sedis</taxon>
        <taxon>Mucoromycota</taxon>
        <taxon>Mortierellomycotina</taxon>
        <taxon>Mortierellomycetes</taxon>
        <taxon>Mortierellales</taxon>
        <taxon>Mortierellaceae</taxon>
        <taxon>Mortierella</taxon>
    </lineage>
</organism>
<name>A0A9P6Q306_9FUNG</name>
<evidence type="ECO:0000313" key="1">
    <source>
        <dbReference type="EMBL" id="KAG0257857.1"/>
    </source>
</evidence>
<proteinExistence type="predicted"/>